<dbReference type="SUPFAM" id="SSF53335">
    <property type="entry name" value="S-adenosyl-L-methionine-dependent methyltransferases"/>
    <property type="match status" value="1"/>
</dbReference>
<evidence type="ECO:0000313" key="6">
    <source>
        <dbReference type="Proteomes" id="UP000000546"/>
    </source>
</evidence>
<dbReference type="PRINTS" id="PR00996">
    <property type="entry name" value="CHERMTFRASE"/>
</dbReference>
<dbReference type="InterPro" id="IPR000780">
    <property type="entry name" value="CheR_MeTrfase"/>
</dbReference>
<name>Q4FQP6_PSYA2</name>
<dbReference type="HOGENOM" id="CLU_025854_0_0_6"/>
<gene>
    <name evidence="5" type="primary">pilK</name>
    <name evidence="5" type="ordered locus">Psyc_1814</name>
</gene>
<keyword evidence="1 5" id="KW-0489">Methyltransferase</keyword>
<keyword evidence="3" id="KW-0949">S-adenosyl-L-methionine</keyword>
<keyword evidence="6" id="KW-1185">Reference proteome</keyword>
<dbReference type="Gene3D" id="3.40.50.150">
    <property type="entry name" value="Vaccinia Virus protein VP39"/>
    <property type="match status" value="1"/>
</dbReference>
<dbReference type="STRING" id="259536.Psyc_1814"/>
<dbReference type="Pfam" id="PF01739">
    <property type="entry name" value="CheR"/>
    <property type="match status" value="1"/>
</dbReference>
<dbReference type="InterPro" id="IPR022642">
    <property type="entry name" value="CheR_C"/>
</dbReference>
<accession>Q4FQP6</accession>
<dbReference type="EMBL" id="CP000082">
    <property type="protein sequence ID" value="AAZ19662.1"/>
    <property type="molecule type" value="Genomic_DNA"/>
</dbReference>
<proteinExistence type="predicted"/>
<evidence type="ECO:0000256" key="1">
    <source>
        <dbReference type="ARBA" id="ARBA00022603"/>
    </source>
</evidence>
<dbReference type="KEGG" id="par:Psyc_1814"/>
<dbReference type="GO" id="GO:0008757">
    <property type="term" value="F:S-adenosylmethionine-dependent methyltransferase activity"/>
    <property type="evidence" value="ECO:0007669"/>
    <property type="project" value="InterPro"/>
</dbReference>
<dbReference type="Proteomes" id="UP000000546">
    <property type="component" value="Chromosome"/>
</dbReference>
<evidence type="ECO:0000259" key="4">
    <source>
        <dbReference type="PROSITE" id="PS50123"/>
    </source>
</evidence>
<evidence type="ECO:0000313" key="5">
    <source>
        <dbReference type="EMBL" id="AAZ19662.1"/>
    </source>
</evidence>
<dbReference type="PANTHER" id="PTHR24422:SF19">
    <property type="entry name" value="CHEMOTAXIS PROTEIN METHYLTRANSFERASE"/>
    <property type="match status" value="1"/>
</dbReference>
<protein>
    <submittedName>
        <fullName evidence="5">MCP methyltransferase, CheR-type</fullName>
    </submittedName>
</protein>
<dbReference type="AlphaFoldDB" id="Q4FQP6"/>
<keyword evidence="2 5" id="KW-0808">Transferase</keyword>
<dbReference type="InterPro" id="IPR029063">
    <property type="entry name" value="SAM-dependent_MTases_sf"/>
</dbReference>
<dbReference type="InterPro" id="IPR050903">
    <property type="entry name" value="Bact_Chemotaxis_MeTrfase"/>
</dbReference>
<dbReference type="PROSITE" id="PS50123">
    <property type="entry name" value="CHER"/>
    <property type="match status" value="1"/>
</dbReference>
<dbReference type="PANTHER" id="PTHR24422">
    <property type="entry name" value="CHEMOTAXIS PROTEIN METHYLTRANSFERASE"/>
    <property type="match status" value="1"/>
</dbReference>
<dbReference type="GO" id="GO:0032259">
    <property type="term" value="P:methylation"/>
    <property type="evidence" value="ECO:0007669"/>
    <property type="project" value="UniProtKB-KW"/>
</dbReference>
<evidence type="ECO:0000256" key="2">
    <source>
        <dbReference type="ARBA" id="ARBA00022679"/>
    </source>
</evidence>
<organism evidence="5 6">
    <name type="scientific">Psychrobacter arcticus (strain DSM 17307 / VKM B-2377 / 273-4)</name>
    <dbReference type="NCBI Taxonomy" id="259536"/>
    <lineage>
        <taxon>Bacteria</taxon>
        <taxon>Pseudomonadati</taxon>
        <taxon>Pseudomonadota</taxon>
        <taxon>Gammaproteobacteria</taxon>
        <taxon>Moraxellales</taxon>
        <taxon>Moraxellaceae</taxon>
        <taxon>Psychrobacter</taxon>
    </lineage>
</organism>
<reference evidence="5 6" key="1">
    <citation type="journal article" date="2010" name="Appl. Environ. Microbiol.">
        <title>The genome sequence of Psychrobacter arcticus 273-4, a psychroactive Siberian permafrost bacterium, reveals mechanisms for adaptation to low-temperature growth.</title>
        <authorList>
            <person name="Ayala-del-Rio H.L."/>
            <person name="Chain P.S."/>
            <person name="Grzymski J.J."/>
            <person name="Ponder M.A."/>
            <person name="Ivanova N."/>
            <person name="Bergholz P.W."/>
            <person name="Di Bartolo G."/>
            <person name="Hauser L."/>
            <person name="Land M."/>
            <person name="Bakermans C."/>
            <person name="Rodrigues D."/>
            <person name="Klappenbach J."/>
            <person name="Zarka D."/>
            <person name="Larimer F."/>
            <person name="Richardson P."/>
            <person name="Murray A."/>
            <person name="Thomashow M."/>
            <person name="Tiedje J.M."/>
        </authorList>
    </citation>
    <scope>NUCLEOTIDE SEQUENCE [LARGE SCALE GENOMIC DNA]</scope>
    <source>
        <strain evidence="6">DSM 17307 / VKM B-2377 / 273-4</strain>
    </source>
</reference>
<dbReference type="eggNOG" id="COG1352">
    <property type="taxonomic scope" value="Bacteria"/>
</dbReference>
<feature type="domain" description="CheR-type methyltransferase" evidence="4">
    <location>
        <begin position="9"/>
        <end position="278"/>
    </location>
</feature>
<sequence length="300" mass="34761">MIRYDHDFDARQWQRYIECETGFILPNIQYNWLENAVIQTALSYGLTSVQLWQQLPFHDELRQRLLDKALIHESRFFRHLPSIDFVTECAEQHQRRKLTTDDTSEMFRIWSVGCASGEETWSLAMSLAAKQLSNYTILGTDVSQQVLAKARLGQYDDEQQSLIPPYCQQFVQPLQPAIIDDEASVGNAYLSRINVSRTNVSSSYAYWQITATLKSQVRFALHNIMDEKPPTAHLQQVIVCQNVLLYFRKFDQRDILARLSKQCALGGYIILAPGEALFWRPSNMRRIAHPQINAWQKIST</sequence>
<evidence type="ECO:0000256" key="3">
    <source>
        <dbReference type="ARBA" id="ARBA00022691"/>
    </source>
</evidence>
<dbReference type="SMART" id="SM00138">
    <property type="entry name" value="MeTrc"/>
    <property type="match status" value="1"/>
</dbReference>